<dbReference type="EMBL" id="HG316465">
    <property type="protein sequence ID" value="CDF91601.1"/>
    <property type="molecule type" value="Genomic_DNA"/>
</dbReference>
<sequence>MKLSIAFFSSYLFLLGSAAPSCYSGAGSYYLQINQDGKKIVEEFYREKHPDAKMNDYPLNVTVNSEGELTVNFEEGGAQILEVDCLGYVKTKATDVTAESIFNGGDHGGNLILDGLNNWTVNWNGPNLNLNMPSSGQIGFPTFNLQAVPTE</sequence>
<evidence type="ECO:0000313" key="2">
    <source>
        <dbReference type="EMBL" id="CDF91601.1"/>
    </source>
</evidence>
<accession>A0A8J2TD87</accession>
<protein>
    <submittedName>
        <fullName evidence="2">ZYBA0S12-02696g1_1</fullName>
    </submittedName>
</protein>
<organism evidence="2 3">
    <name type="scientific">Zygosaccharomyces bailii (strain CLIB 213 / ATCC 58445 / CBS 680 / BCRC 21525 / NBRC 1098 / NCYC 1416 / NRRL Y-2227)</name>
    <dbReference type="NCBI Taxonomy" id="1333698"/>
    <lineage>
        <taxon>Eukaryota</taxon>
        <taxon>Fungi</taxon>
        <taxon>Dikarya</taxon>
        <taxon>Ascomycota</taxon>
        <taxon>Saccharomycotina</taxon>
        <taxon>Saccharomycetes</taxon>
        <taxon>Saccharomycetales</taxon>
        <taxon>Saccharomycetaceae</taxon>
        <taxon>Zygosaccharomyces</taxon>
    </lineage>
</organism>
<reference evidence="3" key="1">
    <citation type="journal article" date="2013" name="Genome Announc.">
        <title>Genome sequence of the food spoilage yeast Zygosaccharomyces bailii CLIB 213(T).</title>
        <authorList>
            <person name="Galeote V."/>
            <person name="Bigey F."/>
            <person name="Devillers H."/>
            <person name="Neuveglise C."/>
            <person name="Dequin S."/>
        </authorList>
    </citation>
    <scope>NUCLEOTIDE SEQUENCE [LARGE SCALE GENOMIC DNA]</scope>
    <source>
        <strain evidence="3">CLIB 213 / ATCC 58445 / CBS 680 / CCRC 21525 / NBRC 1098 / NCYC 1416 / NRRL Y-2227</strain>
    </source>
</reference>
<evidence type="ECO:0000256" key="1">
    <source>
        <dbReference type="SAM" id="SignalP"/>
    </source>
</evidence>
<name>A0A8J2TD87_ZYGB2</name>
<dbReference type="Proteomes" id="UP000019375">
    <property type="component" value="Unassembled WGS sequence"/>
</dbReference>
<dbReference type="AlphaFoldDB" id="A0A8J2TD87"/>
<feature type="chain" id="PRO_5035150296" evidence="1">
    <location>
        <begin position="19"/>
        <end position="151"/>
    </location>
</feature>
<gene>
    <name evidence="2" type="ORF">BN860_02696g</name>
</gene>
<evidence type="ECO:0000313" key="3">
    <source>
        <dbReference type="Proteomes" id="UP000019375"/>
    </source>
</evidence>
<proteinExistence type="predicted"/>
<keyword evidence="1" id="KW-0732">Signal</keyword>
<feature type="signal peptide" evidence="1">
    <location>
        <begin position="1"/>
        <end position="18"/>
    </location>
</feature>
<keyword evidence="3" id="KW-1185">Reference proteome</keyword>
<dbReference type="OrthoDB" id="10441795at2759"/>